<dbReference type="PROSITE" id="PS50929">
    <property type="entry name" value="ABC_TM1F"/>
    <property type="match status" value="1"/>
</dbReference>
<dbReference type="SUPFAM" id="SSF52540">
    <property type="entry name" value="P-loop containing nucleoside triphosphate hydrolases"/>
    <property type="match status" value="1"/>
</dbReference>
<evidence type="ECO:0000256" key="2">
    <source>
        <dbReference type="ARBA" id="ARBA00022692"/>
    </source>
</evidence>
<dbReference type="EMBL" id="JADIKC010000001">
    <property type="protein sequence ID" value="MBM7119886.1"/>
    <property type="molecule type" value="Genomic_DNA"/>
</dbReference>
<feature type="transmembrane region" description="Helical" evidence="7">
    <location>
        <begin position="32"/>
        <end position="56"/>
    </location>
</feature>
<feature type="domain" description="ABC transporter" evidence="8">
    <location>
        <begin position="344"/>
        <end position="573"/>
    </location>
</feature>
<feature type="transmembrane region" description="Helical" evidence="7">
    <location>
        <begin position="76"/>
        <end position="95"/>
    </location>
</feature>
<feature type="transmembrane region" description="Helical" evidence="7">
    <location>
        <begin position="178"/>
        <end position="195"/>
    </location>
</feature>
<accession>A0ABS2JLG6</accession>
<dbReference type="Gene3D" id="3.40.50.300">
    <property type="entry name" value="P-loop containing nucleotide triphosphate hydrolases"/>
    <property type="match status" value="1"/>
</dbReference>
<feature type="transmembrane region" description="Helical" evidence="7">
    <location>
        <begin position="262"/>
        <end position="282"/>
    </location>
</feature>
<keyword evidence="3" id="KW-0547">Nucleotide-binding</keyword>
<name>A0ABS2JLG6_9GAMM</name>
<dbReference type="PROSITE" id="PS50893">
    <property type="entry name" value="ABC_TRANSPORTER_2"/>
    <property type="match status" value="1"/>
</dbReference>
<dbReference type="Proteomes" id="UP001430065">
    <property type="component" value="Unassembled WGS sequence"/>
</dbReference>
<dbReference type="InterPro" id="IPR027417">
    <property type="entry name" value="P-loop_NTPase"/>
</dbReference>
<keyword evidence="5 7" id="KW-1133">Transmembrane helix</keyword>
<evidence type="ECO:0000313" key="10">
    <source>
        <dbReference type="EMBL" id="MBM7119886.1"/>
    </source>
</evidence>
<dbReference type="InterPro" id="IPR036640">
    <property type="entry name" value="ABC1_TM_sf"/>
</dbReference>
<evidence type="ECO:0000256" key="1">
    <source>
        <dbReference type="ARBA" id="ARBA00004651"/>
    </source>
</evidence>
<evidence type="ECO:0000256" key="7">
    <source>
        <dbReference type="SAM" id="Phobius"/>
    </source>
</evidence>
<evidence type="ECO:0000259" key="9">
    <source>
        <dbReference type="PROSITE" id="PS50929"/>
    </source>
</evidence>
<evidence type="ECO:0000256" key="5">
    <source>
        <dbReference type="ARBA" id="ARBA00022989"/>
    </source>
</evidence>
<dbReference type="InterPro" id="IPR003439">
    <property type="entry name" value="ABC_transporter-like_ATP-bd"/>
</dbReference>
<evidence type="ECO:0000313" key="11">
    <source>
        <dbReference type="Proteomes" id="UP001430065"/>
    </source>
</evidence>
<sequence>MQSASTRSQEQLRGLSRPFFETLAKLGFGGMAWYVALSLGSALSGNLAAICLVPLVAPNQSMPSGLGWLLRGEPDMQALAFVIASAIFALLRWQAARVGTRLASRYGMYLRQTVHARRIDAPLSSLSDATSAEIAHVLTYNVEIVTQGFNALLQLLVAAMTTMVCLAMALWLSPALLLAMPLVVGFALVASRINGREQATVSRQYVADLTRLFWMSEDFPRRWRHIRSFGREDAEKAHYADISQRLGNGYRHQLDLIATGRLVLEMLAALGIAAIFFIANRWHGVDRAALIAVCLLLARLLPYLVSTRQNFQQLRTSIPAFQLWLRHVGVAAAVPAAAIPPMALREALHIRQLRLDAPTPLDLRELTLVPGELTLVCGDSGIGKSSLIDVLAGMTAPAQFHARMGERAVDFSTYAALVSKGAYVSQSVRPWQTTVRECLRWAAPEAADAAMLQALADVGLDKRLADTSSALDTTLSSSSSRLSGGELQRLLLAQVLLHRPAIALLDEATSALDPDAELAVLAALKRRLPQTIVIVVSHRAGVASVADQCLAISAGSATVTATDARATSAAAAL</sequence>
<protein>
    <submittedName>
        <fullName evidence="10">ABC transporter ATP-binding protein</fullName>
    </submittedName>
</protein>
<feature type="transmembrane region" description="Helical" evidence="7">
    <location>
        <begin position="151"/>
        <end position="172"/>
    </location>
</feature>
<keyword evidence="4 10" id="KW-0067">ATP-binding</keyword>
<dbReference type="PANTHER" id="PTHR24221:SF632">
    <property type="entry name" value="ATP-DEPENDENT LIPID A-CORE FLIPPASE"/>
    <property type="match status" value="1"/>
</dbReference>
<dbReference type="Pfam" id="PF00005">
    <property type="entry name" value="ABC_tran"/>
    <property type="match status" value="1"/>
</dbReference>
<evidence type="ECO:0000256" key="4">
    <source>
        <dbReference type="ARBA" id="ARBA00022840"/>
    </source>
</evidence>
<dbReference type="SMART" id="SM00382">
    <property type="entry name" value="AAA"/>
    <property type="match status" value="1"/>
</dbReference>
<dbReference type="RefSeq" id="WP_204634344.1">
    <property type="nucleotide sequence ID" value="NZ_JADIKC010000001.1"/>
</dbReference>
<keyword evidence="11" id="KW-1185">Reference proteome</keyword>
<dbReference type="InterPro" id="IPR017871">
    <property type="entry name" value="ABC_transporter-like_CS"/>
</dbReference>
<evidence type="ECO:0000256" key="6">
    <source>
        <dbReference type="ARBA" id="ARBA00023136"/>
    </source>
</evidence>
<comment type="caution">
    <text evidence="10">The sequence shown here is derived from an EMBL/GenBank/DDBJ whole genome shotgun (WGS) entry which is preliminary data.</text>
</comment>
<dbReference type="InterPro" id="IPR003593">
    <property type="entry name" value="AAA+_ATPase"/>
</dbReference>
<dbReference type="Pfam" id="PF00664">
    <property type="entry name" value="ABC_membrane"/>
    <property type="match status" value="1"/>
</dbReference>
<dbReference type="InterPro" id="IPR011527">
    <property type="entry name" value="ABC1_TM_dom"/>
</dbReference>
<keyword evidence="2 7" id="KW-0812">Transmembrane</keyword>
<proteinExistence type="predicted"/>
<dbReference type="InterPro" id="IPR039421">
    <property type="entry name" value="Type_1_exporter"/>
</dbReference>
<feature type="transmembrane region" description="Helical" evidence="7">
    <location>
        <begin position="288"/>
        <end position="305"/>
    </location>
</feature>
<dbReference type="GO" id="GO:0005524">
    <property type="term" value="F:ATP binding"/>
    <property type="evidence" value="ECO:0007669"/>
    <property type="project" value="UniProtKB-KW"/>
</dbReference>
<dbReference type="Gene3D" id="1.20.1560.10">
    <property type="entry name" value="ABC transporter type 1, transmembrane domain"/>
    <property type="match status" value="1"/>
</dbReference>
<feature type="domain" description="ABC transmembrane type-1" evidence="9">
    <location>
        <begin position="32"/>
        <end position="316"/>
    </location>
</feature>
<evidence type="ECO:0000256" key="3">
    <source>
        <dbReference type="ARBA" id="ARBA00022741"/>
    </source>
</evidence>
<reference evidence="10 11" key="1">
    <citation type="submission" date="2020-10" db="EMBL/GenBank/DDBJ databases">
        <title>Phylogeny of dyella-like bacteria.</title>
        <authorList>
            <person name="Fu J."/>
        </authorList>
    </citation>
    <scope>NUCLEOTIDE SEQUENCE [LARGE SCALE GENOMIC DNA]</scope>
    <source>
        <strain evidence="10 11">THG-B117</strain>
    </source>
</reference>
<dbReference type="PROSITE" id="PS00211">
    <property type="entry name" value="ABC_TRANSPORTER_1"/>
    <property type="match status" value="1"/>
</dbReference>
<dbReference type="SUPFAM" id="SSF90123">
    <property type="entry name" value="ABC transporter transmembrane region"/>
    <property type="match status" value="1"/>
</dbReference>
<gene>
    <name evidence="10" type="ORF">ISP20_01825</name>
</gene>
<dbReference type="PANTHER" id="PTHR24221">
    <property type="entry name" value="ATP-BINDING CASSETTE SUB-FAMILY B"/>
    <property type="match status" value="1"/>
</dbReference>
<keyword evidence="6 7" id="KW-0472">Membrane</keyword>
<organism evidence="10 11">
    <name type="scientific">Dyella kyungheensis</name>
    <dbReference type="NCBI Taxonomy" id="1242174"/>
    <lineage>
        <taxon>Bacteria</taxon>
        <taxon>Pseudomonadati</taxon>
        <taxon>Pseudomonadota</taxon>
        <taxon>Gammaproteobacteria</taxon>
        <taxon>Lysobacterales</taxon>
        <taxon>Rhodanobacteraceae</taxon>
        <taxon>Dyella</taxon>
    </lineage>
</organism>
<evidence type="ECO:0000259" key="8">
    <source>
        <dbReference type="PROSITE" id="PS50893"/>
    </source>
</evidence>
<comment type="subcellular location">
    <subcellularLocation>
        <location evidence="1">Cell membrane</location>
        <topology evidence="1">Multi-pass membrane protein</topology>
    </subcellularLocation>
</comment>